<dbReference type="Gene3D" id="3.40.50.2000">
    <property type="entry name" value="Glycogen Phosphorylase B"/>
    <property type="match status" value="2"/>
</dbReference>
<dbReference type="EMBL" id="CP007243">
    <property type="protein sequence ID" value="AIA30152.1"/>
    <property type="molecule type" value="Genomic_DNA"/>
</dbReference>
<dbReference type="PANTHER" id="PTHR45947:SF3">
    <property type="entry name" value="SULFOQUINOVOSYL TRANSFERASE SQD2"/>
    <property type="match status" value="1"/>
</dbReference>
<evidence type="ECO:0000259" key="2">
    <source>
        <dbReference type="Pfam" id="PF13439"/>
    </source>
</evidence>
<dbReference type="OrthoDB" id="9805661at2"/>
<feature type="domain" description="Glycosyl transferase family 1" evidence="1">
    <location>
        <begin position="193"/>
        <end position="347"/>
    </location>
</feature>
<evidence type="ECO:0000259" key="1">
    <source>
        <dbReference type="Pfam" id="PF00534"/>
    </source>
</evidence>
<gene>
    <name evidence="3" type="ORF">Y981_03275</name>
</gene>
<dbReference type="Pfam" id="PF00534">
    <property type="entry name" value="Glycos_transf_1"/>
    <property type="match status" value="1"/>
</dbReference>
<evidence type="ECO:0000313" key="3">
    <source>
        <dbReference type="EMBL" id="AIA30152.1"/>
    </source>
</evidence>
<accession>A0A059XY52</accession>
<dbReference type="HOGENOM" id="CLU_009583_0_3_0"/>
<feature type="domain" description="Glycosyltransferase subfamily 4-like N-terminal" evidence="2">
    <location>
        <begin position="18"/>
        <end position="171"/>
    </location>
</feature>
<dbReference type="KEGG" id="lfp:Y981_03275"/>
<dbReference type="InterPro" id="IPR028098">
    <property type="entry name" value="Glyco_trans_4-like_N"/>
</dbReference>
<dbReference type="PANTHER" id="PTHR45947">
    <property type="entry name" value="SULFOQUINOVOSYL TRANSFERASE SQD2"/>
    <property type="match status" value="1"/>
</dbReference>
<evidence type="ECO:0000313" key="4">
    <source>
        <dbReference type="Proteomes" id="UP000027059"/>
    </source>
</evidence>
<dbReference type="GO" id="GO:0016757">
    <property type="term" value="F:glycosyltransferase activity"/>
    <property type="evidence" value="ECO:0007669"/>
    <property type="project" value="InterPro"/>
</dbReference>
<dbReference type="AlphaFoldDB" id="A0A059XY52"/>
<reference evidence="3 4" key="2">
    <citation type="journal article" date="2015" name="Biomed. Res. Int.">
        <title>Effects of Arsenite Resistance on the Growth and Functional Gene Expression of Leptospirillum ferriphilum and Acidithiobacillus thiooxidans in Pure Culture and Coculture.</title>
        <authorList>
            <person name="Jiang H."/>
            <person name="Liang Y."/>
            <person name="Yin H."/>
            <person name="Xiao Y."/>
            <person name="Guo X."/>
            <person name="Xu Y."/>
            <person name="Hu Q."/>
            <person name="Liu H."/>
            <person name="Liu X."/>
        </authorList>
    </citation>
    <scope>NUCLEOTIDE SEQUENCE [LARGE SCALE GENOMIC DNA]</scope>
    <source>
        <strain evidence="3 4">YSK</strain>
    </source>
</reference>
<keyword evidence="4" id="KW-1185">Reference proteome</keyword>
<dbReference type="SUPFAM" id="SSF53756">
    <property type="entry name" value="UDP-Glycosyltransferase/glycogen phosphorylase"/>
    <property type="match status" value="1"/>
</dbReference>
<sequence length="394" mass="43723">MNEHPFKILYLMTDPFGMGGVQSDLKALGPYFVSRGHEVVVACPSGDQVDVLTRGGVTHIPFSVHFRTPGQFGDQARKLRSLIERVQPTVLAPQSIRASWICHAAAKNLPLARVTTIHNIHSNMNALWAGVILNRASHLVIFESDHEHRRITRLGLSRRKTRVIPSGIDTETFYPDPEARQKMRAALPDLGPDDVVFGCVARLSEEKAHDNLLASYAVVRKTYPKTRLVLVGDGPLRGEIESRARELGIAPFVHFAGQQRNVREWLNLFDVFVLASTRESLPRAAREAMACGLPVIATRVGATREAVRDGENGFLVPPAQVDSFARAMIHLLFDPDLRVRMGRESRRMIDARFSQSTWLADNESVYKVAGSLAGRFSSREIGPRLLDPAVTPCS</sequence>
<dbReference type="InterPro" id="IPR050194">
    <property type="entry name" value="Glycosyltransferase_grp1"/>
</dbReference>
<dbReference type="Pfam" id="PF13439">
    <property type="entry name" value="Glyco_transf_4"/>
    <property type="match status" value="1"/>
</dbReference>
<keyword evidence="3" id="KW-0808">Transferase</keyword>
<name>A0A059XY52_9BACT</name>
<proteinExistence type="predicted"/>
<dbReference type="InterPro" id="IPR001296">
    <property type="entry name" value="Glyco_trans_1"/>
</dbReference>
<organism evidence="3 4">
    <name type="scientific">Leptospirillum ferriphilum YSK</name>
    <dbReference type="NCBI Taxonomy" id="1441628"/>
    <lineage>
        <taxon>Bacteria</taxon>
        <taxon>Pseudomonadati</taxon>
        <taxon>Nitrospirota</taxon>
        <taxon>Nitrospiria</taxon>
        <taxon>Nitrospirales</taxon>
        <taxon>Nitrospiraceae</taxon>
        <taxon>Leptospirillum</taxon>
    </lineage>
</organism>
<protein>
    <submittedName>
        <fullName evidence="3">Glycosyl transferase family 1</fullName>
    </submittedName>
</protein>
<dbReference type="Proteomes" id="UP000027059">
    <property type="component" value="Chromosome"/>
</dbReference>
<reference evidence="4" key="1">
    <citation type="submission" date="2014-02" db="EMBL/GenBank/DDBJ databases">
        <title>Complete genome sequence and comparative genomic analysis of the nitrogen-fixing bacterium Leptospirillum ferriphilum YSK.</title>
        <authorList>
            <person name="Guo X."/>
            <person name="Yin H."/>
            <person name="Liang Y."/>
            <person name="Hu Q."/>
            <person name="Ma L."/>
            <person name="Xiao Y."/>
            <person name="Zhang X."/>
            <person name="Qiu G."/>
            <person name="Liu X."/>
        </authorList>
    </citation>
    <scope>NUCLEOTIDE SEQUENCE [LARGE SCALE GENOMIC DNA]</scope>
    <source>
        <strain evidence="4">YSK</strain>
    </source>
</reference>